<feature type="domain" description="TOTE conflict system primase" evidence="1">
    <location>
        <begin position="26"/>
        <end position="126"/>
    </location>
</feature>
<evidence type="ECO:0000259" key="1">
    <source>
        <dbReference type="Pfam" id="PF22548"/>
    </source>
</evidence>
<gene>
    <name evidence="2" type="ORF">RB624_00360</name>
</gene>
<dbReference type="RefSeq" id="WP_307777898.1">
    <property type="nucleotide sequence ID" value="NZ_JAVFKP010000001.1"/>
</dbReference>
<dbReference type="InterPro" id="IPR054347">
    <property type="entry name" value="TOTE_primase"/>
</dbReference>
<comment type="caution">
    <text evidence="2">The sequence shown here is derived from an EMBL/GenBank/DDBJ whole genome shotgun (WGS) entry which is preliminary data.</text>
</comment>
<dbReference type="EMBL" id="JAVFKP010000001">
    <property type="protein sequence ID" value="MDQ4624327.1"/>
    <property type="molecule type" value="Genomic_DNA"/>
</dbReference>
<organism evidence="2 3">
    <name type="scientific">Janthinobacterium lividum</name>
    <dbReference type="NCBI Taxonomy" id="29581"/>
    <lineage>
        <taxon>Bacteria</taxon>
        <taxon>Pseudomonadati</taxon>
        <taxon>Pseudomonadota</taxon>
        <taxon>Betaproteobacteria</taxon>
        <taxon>Burkholderiales</taxon>
        <taxon>Oxalobacteraceae</taxon>
        <taxon>Janthinobacterium</taxon>
    </lineage>
</organism>
<dbReference type="Proteomes" id="UP001237592">
    <property type="component" value="Unassembled WGS sequence"/>
</dbReference>
<protein>
    <recommendedName>
        <fullName evidence="1">TOTE conflict system primase domain-containing protein</fullName>
    </recommendedName>
</protein>
<evidence type="ECO:0000313" key="2">
    <source>
        <dbReference type="EMBL" id="MDQ4624327.1"/>
    </source>
</evidence>
<proteinExistence type="predicted"/>
<reference evidence="2 3" key="1">
    <citation type="submission" date="2023-08" db="EMBL/GenBank/DDBJ databases">
        <title>Draft genome sequence of Janthinobacterium lividum.</title>
        <authorList>
            <person name="Chun B.H."/>
            <person name="Lee Y."/>
        </authorList>
    </citation>
    <scope>NUCLEOTIDE SEQUENCE [LARGE SCALE GENOMIC DNA]</scope>
    <source>
        <strain evidence="2 3">AMJK</strain>
    </source>
</reference>
<accession>A0ABU0XLF9</accession>
<dbReference type="Pfam" id="PF22548">
    <property type="entry name" value="AEP-TOTE"/>
    <property type="match status" value="1"/>
</dbReference>
<keyword evidence="3" id="KW-1185">Reference proteome</keyword>
<name>A0ABU0XLF9_9BURK</name>
<sequence length="270" mass="28530">MHKLISELTRLYLFDEQQQYVDADGRAQPLTPAVLARHLSGEQTVAVQLVTGSGLARALVLEFGGKGGGEAHWSALCTIANAVQHELDLPAPAVSISGTAFQLWLSLATPVPAAQARQFVQLLRSTFLPASTDILAVAPPAYVEQVALPPSLQPSGKWAAFIHPSMGAAFVDEPGLDMPPPPAAQLGFLESLRSINPGQFAQALAKLQGHAGLGDAVPVPAPVSVPVATPLPALTSATQSGLLLQDATLEDIVRWLHARNIEPTFRHRLP</sequence>
<evidence type="ECO:0000313" key="3">
    <source>
        <dbReference type="Proteomes" id="UP001237592"/>
    </source>
</evidence>